<organism evidence="18 19">
    <name type="scientific">Buchnera aphidicola</name>
    <name type="common">Muscaphis stroyani</name>
    <dbReference type="NCBI Taxonomy" id="1241869"/>
    <lineage>
        <taxon>Bacteria</taxon>
        <taxon>Pseudomonadati</taxon>
        <taxon>Pseudomonadota</taxon>
        <taxon>Gammaproteobacteria</taxon>
        <taxon>Enterobacterales</taxon>
        <taxon>Erwiniaceae</taxon>
        <taxon>Buchnera</taxon>
    </lineage>
</organism>
<dbReference type="RefSeq" id="WP_158343811.1">
    <property type="nucleotide sequence ID" value="NZ_CP034861.1"/>
</dbReference>
<evidence type="ECO:0000256" key="3">
    <source>
        <dbReference type="ARBA" id="ARBA00011700"/>
    </source>
</evidence>
<keyword evidence="11 17" id="KW-0472">Membrane</keyword>
<comment type="subunit">
    <text evidence="3">Heterooctamer of two A chains, two B chains, two C chains and two D chains.</text>
</comment>
<comment type="subcellular location">
    <subcellularLocation>
        <location evidence="1">Cell membrane</location>
        <topology evidence="1">Multi-pass membrane protein</topology>
    </subcellularLocation>
</comment>
<dbReference type="InterPro" id="IPR050968">
    <property type="entry name" value="Cytochrome_c_oxidase_bac_sub4"/>
</dbReference>
<comment type="function">
    <text evidence="12">Cytochrome bo(3) ubiquinol terminal oxidase is the component of the aerobic respiratory chain of E.coli that predominates when cells are grown at high aeration. Has proton pump activity across the membrane in addition to electron transfer, pumping 2 protons/electron.</text>
</comment>
<evidence type="ECO:0000256" key="16">
    <source>
        <dbReference type="ARBA" id="ARBA00032185"/>
    </source>
</evidence>
<evidence type="ECO:0000256" key="8">
    <source>
        <dbReference type="ARBA" id="ARBA00022982"/>
    </source>
</evidence>
<dbReference type="GO" id="GO:0009486">
    <property type="term" value="F:cytochrome bo3 ubiquinol oxidase activity"/>
    <property type="evidence" value="ECO:0007669"/>
    <property type="project" value="InterPro"/>
</dbReference>
<keyword evidence="8" id="KW-0249">Electron transport</keyword>
<sequence length="109" mass="12910">MNNFFPLLKNCHREIKYYIFGFLFSAVFTAISFLSVINELFSKKITYIVILSSCLIQIVIHFLCFLDLNPSKKNQWNIVSLLFTLIILFIVLFGSIWIMWNLNHHTIIF</sequence>
<dbReference type="EMBL" id="CP034861">
    <property type="protein sequence ID" value="QCI24507.1"/>
    <property type="molecule type" value="Genomic_DNA"/>
</dbReference>
<reference evidence="18 19" key="1">
    <citation type="submission" date="2018-12" db="EMBL/GenBank/DDBJ databases">
        <authorList>
            <person name="Chong R.A."/>
        </authorList>
    </citation>
    <scope>NUCLEOTIDE SEQUENCE [LARGE SCALE GENOMIC DNA]</scope>
    <source>
        <strain evidence="18 19">Mst</strain>
    </source>
</reference>
<feature type="transmembrane region" description="Helical" evidence="17">
    <location>
        <begin position="44"/>
        <end position="66"/>
    </location>
</feature>
<keyword evidence="6" id="KW-1003">Cell membrane</keyword>
<evidence type="ECO:0000256" key="9">
    <source>
        <dbReference type="ARBA" id="ARBA00022989"/>
    </source>
</evidence>
<dbReference type="PANTHER" id="PTHR36835">
    <property type="entry name" value="CYTOCHROME BO(3) UBIQUINOL OXIDASE SUBUNIT 4"/>
    <property type="match status" value="1"/>
</dbReference>
<reference evidence="18 19" key="2">
    <citation type="submission" date="2019-05" db="EMBL/GenBank/DDBJ databases">
        <title>Genome evolution of the obligate endosymbiont Buchnera aphidicola.</title>
        <authorList>
            <person name="Moran N.A."/>
        </authorList>
    </citation>
    <scope>NUCLEOTIDE SEQUENCE [LARGE SCALE GENOMIC DNA]</scope>
    <source>
        <strain evidence="18 19">Mst</strain>
    </source>
</reference>
<protein>
    <recommendedName>
        <fullName evidence="4">Cytochrome bo(3) ubiquinol oxidase subunit 4</fullName>
    </recommendedName>
    <alternativeName>
        <fullName evidence="16">Cytochrome o ubiquinol oxidase subunit 4</fullName>
    </alternativeName>
    <alternativeName>
        <fullName evidence="13">Oxidase bo(3) subunit 4</fullName>
    </alternativeName>
    <alternativeName>
        <fullName evidence="14">Ubiquinol oxidase polypeptide IV</fullName>
    </alternativeName>
    <alternativeName>
        <fullName evidence="15">Ubiquinol oxidase subunit 4</fullName>
    </alternativeName>
</protein>
<evidence type="ECO:0000256" key="12">
    <source>
        <dbReference type="ARBA" id="ARBA00025694"/>
    </source>
</evidence>
<dbReference type="GO" id="GO:0015990">
    <property type="term" value="P:electron transport coupled proton transport"/>
    <property type="evidence" value="ECO:0007669"/>
    <property type="project" value="InterPro"/>
</dbReference>
<evidence type="ECO:0000256" key="5">
    <source>
        <dbReference type="ARBA" id="ARBA00022448"/>
    </source>
</evidence>
<evidence type="ECO:0000256" key="10">
    <source>
        <dbReference type="ARBA" id="ARBA00023002"/>
    </source>
</evidence>
<gene>
    <name evidence="18" type="primary">cyoD</name>
    <name evidence="18" type="ORF">D9V75_02250</name>
</gene>
<evidence type="ECO:0000313" key="18">
    <source>
        <dbReference type="EMBL" id="QCI24507.1"/>
    </source>
</evidence>
<keyword evidence="9 17" id="KW-1133">Transmembrane helix</keyword>
<dbReference type="NCBIfam" id="TIGR02847">
    <property type="entry name" value="CyoD"/>
    <property type="match status" value="1"/>
</dbReference>
<evidence type="ECO:0000313" key="19">
    <source>
        <dbReference type="Proteomes" id="UP000298673"/>
    </source>
</evidence>
<name>A0A4D6Y538_9GAMM</name>
<keyword evidence="10" id="KW-0560">Oxidoreductase</keyword>
<evidence type="ECO:0000256" key="15">
    <source>
        <dbReference type="ARBA" id="ARBA00031887"/>
    </source>
</evidence>
<keyword evidence="5" id="KW-0813">Transport</keyword>
<dbReference type="GO" id="GO:0009319">
    <property type="term" value="C:cytochrome o ubiquinol oxidase complex"/>
    <property type="evidence" value="ECO:0007669"/>
    <property type="project" value="TreeGrafter"/>
</dbReference>
<dbReference type="AlphaFoldDB" id="A0A4D6Y538"/>
<proteinExistence type="inferred from homology"/>
<dbReference type="InterPro" id="IPR014210">
    <property type="entry name" value="Cyt_o_ubiqinol_oxidase_su4"/>
</dbReference>
<dbReference type="OrthoDB" id="2375888at2"/>
<evidence type="ECO:0000256" key="7">
    <source>
        <dbReference type="ARBA" id="ARBA00022692"/>
    </source>
</evidence>
<dbReference type="Proteomes" id="UP000298673">
    <property type="component" value="Chromosome"/>
</dbReference>
<dbReference type="Pfam" id="PF03626">
    <property type="entry name" value="COX4_pro"/>
    <property type="match status" value="1"/>
</dbReference>
<evidence type="ECO:0000256" key="14">
    <source>
        <dbReference type="ARBA" id="ARBA00030211"/>
    </source>
</evidence>
<comment type="similarity">
    <text evidence="2">Belongs to the cytochrome c oxidase bacterial subunit 4 family.</text>
</comment>
<feature type="transmembrane region" description="Helical" evidence="17">
    <location>
        <begin position="17"/>
        <end position="38"/>
    </location>
</feature>
<dbReference type="GO" id="GO:0019646">
    <property type="term" value="P:aerobic electron transport chain"/>
    <property type="evidence" value="ECO:0007669"/>
    <property type="project" value="TreeGrafter"/>
</dbReference>
<evidence type="ECO:0000256" key="17">
    <source>
        <dbReference type="SAM" id="Phobius"/>
    </source>
</evidence>
<evidence type="ECO:0000256" key="4">
    <source>
        <dbReference type="ARBA" id="ARBA00014689"/>
    </source>
</evidence>
<accession>A0A4D6Y538</accession>
<evidence type="ECO:0000256" key="2">
    <source>
        <dbReference type="ARBA" id="ARBA00008079"/>
    </source>
</evidence>
<evidence type="ECO:0000256" key="13">
    <source>
        <dbReference type="ARBA" id="ARBA00030071"/>
    </source>
</evidence>
<evidence type="ECO:0000256" key="6">
    <source>
        <dbReference type="ARBA" id="ARBA00022475"/>
    </source>
</evidence>
<feature type="transmembrane region" description="Helical" evidence="17">
    <location>
        <begin position="78"/>
        <end position="100"/>
    </location>
</feature>
<evidence type="ECO:0000256" key="1">
    <source>
        <dbReference type="ARBA" id="ARBA00004651"/>
    </source>
</evidence>
<dbReference type="GO" id="GO:0005886">
    <property type="term" value="C:plasma membrane"/>
    <property type="evidence" value="ECO:0007669"/>
    <property type="project" value="UniProtKB-SubCell"/>
</dbReference>
<dbReference type="PANTHER" id="PTHR36835:SF1">
    <property type="entry name" value="CYTOCHROME BO(3) UBIQUINOL OXIDASE SUBUNIT 4"/>
    <property type="match status" value="1"/>
</dbReference>
<dbReference type="GO" id="GO:0015078">
    <property type="term" value="F:proton transmembrane transporter activity"/>
    <property type="evidence" value="ECO:0007669"/>
    <property type="project" value="TreeGrafter"/>
</dbReference>
<dbReference type="InterPro" id="IPR005171">
    <property type="entry name" value="Cyt_c_oxidase_su4_prok"/>
</dbReference>
<keyword evidence="7 17" id="KW-0812">Transmembrane</keyword>
<evidence type="ECO:0000256" key="11">
    <source>
        <dbReference type="ARBA" id="ARBA00023136"/>
    </source>
</evidence>